<dbReference type="VEuPathDB" id="TrichDB:TVAG_225700"/>
<evidence type="ECO:0000313" key="3">
    <source>
        <dbReference type="Proteomes" id="UP000001542"/>
    </source>
</evidence>
<dbReference type="VEuPathDB" id="TrichDB:TVAGG3_0289200"/>
<protein>
    <submittedName>
        <fullName evidence="2">Uncharacterized protein</fullName>
    </submittedName>
</protein>
<organism evidence="2 3">
    <name type="scientific">Trichomonas vaginalis (strain ATCC PRA-98 / G3)</name>
    <dbReference type="NCBI Taxonomy" id="412133"/>
    <lineage>
        <taxon>Eukaryota</taxon>
        <taxon>Metamonada</taxon>
        <taxon>Parabasalia</taxon>
        <taxon>Trichomonadida</taxon>
        <taxon>Trichomonadidae</taxon>
        <taxon>Trichomonas</taxon>
    </lineage>
</organism>
<feature type="chain" id="PRO_5002643072" evidence="1">
    <location>
        <begin position="17"/>
        <end position="251"/>
    </location>
</feature>
<reference evidence="2" key="1">
    <citation type="submission" date="2006-10" db="EMBL/GenBank/DDBJ databases">
        <authorList>
            <person name="Amadeo P."/>
            <person name="Zhao Q."/>
            <person name="Wortman J."/>
            <person name="Fraser-Liggett C."/>
            <person name="Carlton J."/>
        </authorList>
    </citation>
    <scope>NUCLEOTIDE SEQUENCE</scope>
    <source>
        <strain evidence="2">G3</strain>
    </source>
</reference>
<dbReference type="Proteomes" id="UP000001542">
    <property type="component" value="Unassembled WGS sequence"/>
</dbReference>
<feature type="signal peptide" evidence="1">
    <location>
        <begin position="1"/>
        <end position="16"/>
    </location>
</feature>
<keyword evidence="3" id="KW-1185">Reference proteome</keyword>
<dbReference type="EMBL" id="DS113224">
    <property type="protein sequence ID" value="EAY17944.1"/>
    <property type="molecule type" value="Genomic_DNA"/>
</dbReference>
<evidence type="ECO:0000313" key="2">
    <source>
        <dbReference type="EMBL" id="EAY17944.1"/>
    </source>
</evidence>
<dbReference type="RefSeq" id="XP_001578930.1">
    <property type="nucleotide sequence ID" value="XM_001578880.1"/>
</dbReference>
<dbReference type="InParanoid" id="A2DNU9"/>
<reference evidence="2" key="2">
    <citation type="journal article" date="2007" name="Science">
        <title>Draft genome sequence of the sexually transmitted pathogen Trichomonas vaginalis.</title>
        <authorList>
            <person name="Carlton J.M."/>
            <person name="Hirt R.P."/>
            <person name="Silva J.C."/>
            <person name="Delcher A.L."/>
            <person name="Schatz M."/>
            <person name="Zhao Q."/>
            <person name="Wortman J.R."/>
            <person name="Bidwell S.L."/>
            <person name="Alsmark U.C.M."/>
            <person name="Besteiro S."/>
            <person name="Sicheritz-Ponten T."/>
            <person name="Noel C.J."/>
            <person name="Dacks J.B."/>
            <person name="Foster P.G."/>
            <person name="Simillion C."/>
            <person name="Van de Peer Y."/>
            <person name="Miranda-Saavedra D."/>
            <person name="Barton G.J."/>
            <person name="Westrop G.D."/>
            <person name="Mueller S."/>
            <person name="Dessi D."/>
            <person name="Fiori P.L."/>
            <person name="Ren Q."/>
            <person name="Paulsen I."/>
            <person name="Zhang H."/>
            <person name="Bastida-Corcuera F.D."/>
            <person name="Simoes-Barbosa A."/>
            <person name="Brown M.T."/>
            <person name="Hayes R.D."/>
            <person name="Mukherjee M."/>
            <person name="Okumura C.Y."/>
            <person name="Schneider R."/>
            <person name="Smith A.J."/>
            <person name="Vanacova S."/>
            <person name="Villalvazo M."/>
            <person name="Haas B.J."/>
            <person name="Pertea M."/>
            <person name="Feldblyum T.V."/>
            <person name="Utterback T.R."/>
            <person name="Shu C.L."/>
            <person name="Osoegawa K."/>
            <person name="de Jong P.J."/>
            <person name="Hrdy I."/>
            <person name="Horvathova L."/>
            <person name="Zubacova Z."/>
            <person name="Dolezal P."/>
            <person name="Malik S.B."/>
            <person name="Logsdon J.M. Jr."/>
            <person name="Henze K."/>
            <person name="Gupta A."/>
            <person name="Wang C.C."/>
            <person name="Dunne R.L."/>
            <person name="Upcroft J.A."/>
            <person name="Upcroft P."/>
            <person name="White O."/>
            <person name="Salzberg S.L."/>
            <person name="Tang P."/>
            <person name="Chiu C.-H."/>
            <person name="Lee Y.-S."/>
            <person name="Embley T.M."/>
            <person name="Coombs G.H."/>
            <person name="Mottram J.C."/>
            <person name="Tachezy J."/>
            <person name="Fraser-Liggett C.M."/>
            <person name="Johnson P.J."/>
        </authorList>
    </citation>
    <scope>NUCLEOTIDE SEQUENCE [LARGE SCALE GENOMIC DNA]</scope>
    <source>
        <strain evidence="2">G3</strain>
    </source>
</reference>
<accession>A2DNU9</accession>
<sequence>MLFVVTALFIILAAQSFYKMYFPKKSLYLTYQGENNSQTVNLSVIYHAFSTLSLIREQISCLIALLEENFPEDFKFQIIALHAPVSMFTKKQMKTLFPQDNRIVFIESKNGEFEHFVLGCAKSSGSIIVDSRYIAQMIDVIKTSGTDFIEFQERIVDSLVYDPDPVRFINPIALSKQTANQLLTNLPSYPYGFGYTLYNLAKKNNIQATIHKSKYEYHVDSFTEILFTELYIFFLKRFYPMIDPRRSSMLL</sequence>
<keyword evidence="1" id="KW-0732">Signal</keyword>
<dbReference type="AlphaFoldDB" id="A2DNU9"/>
<evidence type="ECO:0000256" key="1">
    <source>
        <dbReference type="SAM" id="SignalP"/>
    </source>
</evidence>
<name>A2DNU9_TRIV3</name>
<dbReference type="KEGG" id="tva:5463447"/>
<proteinExistence type="predicted"/>
<gene>
    <name evidence="2" type="ORF">TVAG_225700</name>
</gene>